<protein>
    <submittedName>
        <fullName evidence="1">AIM24 family protein</fullName>
    </submittedName>
</protein>
<dbReference type="InterPro" id="IPR002838">
    <property type="entry name" value="AIM24"/>
</dbReference>
<sequence length="279" mass="30513">MKTNNNNMNNNIKVIETMNNENVSIEVLEFEELRGGSNVSSAIMLSFMKDSNIKLRQVKITLNNTQIRLEAGALSYLKGNIEMDNKMGGIIGLGKKFLKGSVTGETTFKPKYSGTGEIYLEPSFGHYIIVELENEEIIVDDGVFYACEDTVEVGAAMQKNVSSAVLGQEGLFQTKLRGSGLVVLEVPVPKEEIMEYELNNETLKVDGNFAILRTGNINFTVETSSKSLIGSATSGEGLLNVFRGTGTVWLIPTKHVYNNLTNFGLYGMTNPGGKSNTRA</sequence>
<reference evidence="1 2" key="1">
    <citation type="submission" date="2023-03" db="EMBL/GenBank/DDBJ databases">
        <title>Complete genome sequence of Tepidibacter sp. SWIR-1, isolated from a deep-sea hydrothermal vent.</title>
        <authorList>
            <person name="Li X."/>
        </authorList>
    </citation>
    <scope>NUCLEOTIDE SEQUENCE [LARGE SCALE GENOMIC DNA]</scope>
    <source>
        <strain evidence="1 2">SWIR-1</strain>
    </source>
</reference>
<keyword evidence="2" id="KW-1185">Reference proteome</keyword>
<dbReference type="SUPFAM" id="SSF51219">
    <property type="entry name" value="TRAP-like"/>
    <property type="match status" value="1"/>
</dbReference>
<dbReference type="PANTHER" id="PTHR38074:SF1">
    <property type="entry name" value="ALTERED INHERITANCE OF MITOCHONDRIA PROTEIN 24, MITOCHONDRIAL"/>
    <property type="match status" value="1"/>
</dbReference>
<accession>A0ABY8EIC4</accession>
<evidence type="ECO:0000313" key="2">
    <source>
        <dbReference type="Proteomes" id="UP001222800"/>
    </source>
</evidence>
<dbReference type="InterPro" id="IPR036983">
    <property type="entry name" value="AIM24_sf"/>
</dbReference>
<dbReference type="Pfam" id="PF01987">
    <property type="entry name" value="AIM24"/>
    <property type="match status" value="1"/>
</dbReference>
<dbReference type="PANTHER" id="PTHR38074">
    <property type="entry name" value="ALTERED INHERITANCE OF MITOCHONDRIA PROTEIN 24, MITOCHONDRIAL"/>
    <property type="match status" value="1"/>
</dbReference>
<name>A0ABY8EIC4_9FIRM</name>
<organism evidence="1 2">
    <name type="scientific">Tepidibacter hydrothermalis</name>
    <dbReference type="NCBI Taxonomy" id="3036126"/>
    <lineage>
        <taxon>Bacteria</taxon>
        <taxon>Bacillati</taxon>
        <taxon>Bacillota</taxon>
        <taxon>Clostridia</taxon>
        <taxon>Peptostreptococcales</taxon>
        <taxon>Peptostreptococcaceae</taxon>
        <taxon>Tepidibacter</taxon>
    </lineage>
</organism>
<dbReference type="InterPro" id="IPR016031">
    <property type="entry name" value="Trp_RNA-bd_attenuator-like_dom"/>
</dbReference>
<proteinExistence type="predicted"/>
<dbReference type="Gene3D" id="3.60.160.10">
    <property type="entry name" value="Mitochondrial biogenesis AIM24"/>
    <property type="match status" value="1"/>
</dbReference>
<evidence type="ECO:0000313" key="1">
    <source>
        <dbReference type="EMBL" id="WFD11419.1"/>
    </source>
</evidence>
<dbReference type="Proteomes" id="UP001222800">
    <property type="component" value="Chromosome"/>
</dbReference>
<gene>
    <name evidence="1" type="ORF">P4S50_04905</name>
</gene>
<dbReference type="RefSeq" id="WP_277733469.1">
    <property type="nucleotide sequence ID" value="NZ_CP120733.1"/>
</dbReference>
<dbReference type="EMBL" id="CP120733">
    <property type="protein sequence ID" value="WFD11419.1"/>
    <property type="molecule type" value="Genomic_DNA"/>
</dbReference>